<proteinExistence type="predicted"/>
<dbReference type="GO" id="GO:0003676">
    <property type="term" value="F:nucleic acid binding"/>
    <property type="evidence" value="ECO:0007669"/>
    <property type="project" value="InterPro"/>
</dbReference>
<evidence type="ECO:0000313" key="4">
    <source>
        <dbReference type="Proteomes" id="UP000231896"/>
    </source>
</evidence>
<dbReference type="GO" id="GO:0031167">
    <property type="term" value="P:rRNA methylation"/>
    <property type="evidence" value="ECO:0007669"/>
    <property type="project" value="InterPro"/>
</dbReference>
<keyword evidence="1 3" id="KW-0489">Methyltransferase</keyword>
<dbReference type="InterPro" id="IPR002052">
    <property type="entry name" value="DNA_methylase_N6_adenine_CS"/>
</dbReference>
<dbReference type="Pfam" id="PF03602">
    <property type="entry name" value="Cons_hypoth95"/>
    <property type="match status" value="1"/>
</dbReference>
<dbReference type="SUPFAM" id="SSF53335">
    <property type="entry name" value="S-adenosyl-L-methionine-dependent methyltransferases"/>
    <property type="match status" value="1"/>
</dbReference>
<dbReference type="PANTHER" id="PTHR43542:SF1">
    <property type="entry name" value="METHYLTRANSFERASE"/>
    <property type="match status" value="1"/>
</dbReference>
<dbReference type="InterPro" id="IPR004398">
    <property type="entry name" value="RNA_MeTrfase_RsmD"/>
</dbReference>
<evidence type="ECO:0000256" key="2">
    <source>
        <dbReference type="ARBA" id="ARBA00022679"/>
    </source>
</evidence>
<keyword evidence="4" id="KW-1185">Reference proteome</keyword>
<organism evidence="3 4">
    <name type="scientific">Mesoplasma melaleucae</name>
    <dbReference type="NCBI Taxonomy" id="81459"/>
    <lineage>
        <taxon>Bacteria</taxon>
        <taxon>Bacillati</taxon>
        <taxon>Mycoplasmatota</taxon>
        <taxon>Mollicutes</taxon>
        <taxon>Entomoplasmatales</taxon>
        <taxon>Entomoplasmataceae</taxon>
        <taxon>Mesoplasma</taxon>
    </lineage>
</organism>
<dbReference type="CDD" id="cd02440">
    <property type="entry name" value="AdoMet_MTases"/>
    <property type="match status" value="1"/>
</dbReference>
<sequence length="189" mass="22009">MNVISGKYKGLKLNTLEGMNTRPTLTRIKEDAFNIIDNYFIFDGKRSLDIFGGSGALSIEGLSRGIDFAVTNDFSRNALNVIKSNLAKTKSSNWEIYNKDYLELLEYLGFKKEKFDLIYMDPPFAKIESYNKVFKKLFELNLLNNWSILMIESELPLNKAVISKFKLLKHKDYNKKHLYIIRLENKDEE</sequence>
<evidence type="ECO:0000256" key="1">
    <source>
        <dbReference type="ARBA" id="ARBA00022603"/>
    </source>
</evidence>
<keyword evidence="2 3" id="KW-0808">Transferase</keyword>
<dbReference type="AlphaFoldDB" id="A0A2K8NVQ3"/>
<dbReference type="KEGG" id="eml:EMELA_v1c03290"/>
<dbReference type="PIRSF" id="PIRSF004553">
    <property type="entry name" value="CHP00095"/>
    <property type="match status" value="1"/>
</dbReference>
<dbReference type="GO" id="GO:0008168">
    <property type="term" value="F:methyltransferase activity"/>
    <property type="evidence" value="ECO:0007669"/>
    <property type="project" value="UniProtKB-KW"/>
</dbReference>
<evidence type="ECO:0000313" key="3">
    <source>
        <dbReference type="EMBL" id="ATZ17899.1"/>
    </source>
</evidence>
<dbReference type="EMBL" id="CP024964">
    <property type="protein sequence ID" value="ATZ17899.1"/>
    <property type="molecule type" value="Genomic_DNA"/>
</dbReference>
<reference evidence="3 4" key="1">
    <citation type="submission" date="2017-11" db="EMBL/GenBank/DDBJ databases">
        <title>Genome sequence of Entomoplasma melaleucae M1 (ATCC 49191).</title>
        <authorList>
            <person name="Lo W.-S."/>
            <person name="Gasparich G.E."/>
            <person name="Kuo C.-H."/>
        </authorList>
    </citation>
    <scope>NUCLEOTIDE SEQUENCE [LARGE SCALE GENOMIC DNA]</scope>
    <source>
        <strain evidence="3 4">M1</strain>
    </source>
</reference>
<dbReference type="NCBIfam" id="TIGR00095">
    <property type="entry name" value="16S rRNA (guanine(966)-N(2))-methyltransferase RsmD"/>
    <property type="match status" value="1"/>
</dbReference>
<dbReference type="Proteomes" id="UP000231896">
    <property type="component" value="Chromosome"/>
</dbReference>
<dbReference type="InterPro" id="IPR029063">
    <property type="entry name" value="SAM-dependent_MTases_sf"/>
</dbReference>
<dbReference type="PROSITE" id="PS00092">
    <property type="entry name" value="N6_MTASE"/>
    <property type="match status" value="1"/>
</dbReference>
<accession>A0A2K8NVQ3</accession>
<dbReference type="Gene3D" id="3.40.50.150">
    <property type="entry name" value="Vaccinia Virus protein VP39"/>
    <property type="match status" value="1"/>
</dbReference>
<dbReference type="RefSeq" id="WP_028124454.1">
    <property type="nucleotide sequence ID" value="NZ_CP024964.1"/>
</dbReference>
<dbReference type="OrthoDB" id="9803017at2"/>
<name>A0A2K8NVQ3_9MOLU</name>
<dbReference type="STRING" id="1408435.GCA_000685885_01211"/>
<gene>
    <name evidence="3" type="primary">rsmD</name>
    <name evidence="3" type="ORF">EMELA_v1c03290</name>
</gene>
<protein>
    <submittedName>
        <fullName evidence="3">16S rRNA (Guanine966-N2)-methyltransferase</fullName>
    </submittedName>
</protein>
<dbReference type="PANTHER" id="PTHR43542">
    <property type="entry name" value="METHYLTRANSFERASE"/>
    <property type="match status" value="1"/>
</dbReference>